<keyword evidence="5" id="KW-0378">Hydrolase</keyword>
<comment type="caution">
    <text evidence="8">The sequence shown here is derived from an EMBL/GenBank/DDBJ whole genome shotgun (WGS) entry which is preliminary data.</text>
</comment>
<dbReference type="Proteomes" id="UP000034265">
    <property type="component" value="Unassembled WGS sequence"/>
</dbReference>
<evidence type="ECO:0000256" key="6">
    <source>
        <dbReference type="ARBA" id="ARBA00022884"/>
    </source>
</evidence>
<evidence type="ECO:0000256" key="5">
    <source>
        <dbReference type="ARBA" id="ARBA00022801"/>
    </source>
</evidence>
<protein>
    <submittedName>
        <fullName evidence="8">YcfA family protein</fullName>
    </submittedName>
</protein>
<evidence type="ECO:0000256" key="2">
    <source>
        <dbReference type="ARBA" id="ARBA00022649"/>
    </source>
</evidence>
<organism evidence="8 9">
    <name type="scientific">Candidatus Amesbacteria bacterium GW2011_GWC2_47_8</name>
    <dbReference type="NCBI Taxonomy" id="1618367"/>
    <lineage>
        <taxon>Bacteria</taxon>
        <taxon>Candidatus Amesiibacteriota</taxon>
    </lineage>
</organism>
<dbReference type="InterPro" id="IPR012933">
    <property type="entry name" value="HicA_mRNA_interferase"/>
</dbReference>
<name>A0A0G1TSW2_9BACT</name>
<gene>
    <name evidence="8" type="ORF">UY11_C0002G0014</name>
</gene>
<keyword evidence="2" id="KW-1277">Toxin-antitoxin system</keyword>
<keyword evidence="4" id="KW-0255">Endonuclease</keyword>
<dbReference type="InterPro" id="IPR038570">
    <property type="entry name" value="HicA_sf"/>
</dbReference>
<evidence type="ECO:0000256" key="1">
    <source>
        <dbReference type="ARBA" id="ARBA00006620"/>
    </source>
</evidence>
<reference evidence="8 9" key="1">
    <citation type="journal article" date="2015" name="Nature">
        <title>rRNA introns, odd ribosomes, and small enigmatic genomes across a large radiation of phyla.</title>
        <authorList>
            <person name="Brown C.T."/>
            <person name="Hug L.A."/>
            <person name="Thomas B.C."/>
            <person name="Sharon I."/>
            <person name="Castelle C.J."/>
            <person name="Singh A."/>
            <person name="Wilkins M.J."/>
            <person name="Williams K.H."/>
            <person name="Banfield J.F."/>
        </authorList>
    </citation>
    <scope>NUCLEOTIDE SEQUENCE [LARGE SCALE GENOMIC DNA]</scope>
</reference>
<keyword evidence="3" id="KW-0540">Nuclease</keyword>
<evidence type="ECO:0000313" key="8">
    <source>
        <dbReference type="EMBL" id="KKU84859.1"/>
    </source>
</evidence>
<comment type="similarity">
    <text evidence="1">Belongs to the HicA mRNA interferase family.</text>
</comment>
<dbReference type="GO" id="GO:0003729">
    <property type="term" value="F:mRNA binding"/>
    <property type="evidence" value="ECO:0007669"/>
    <property type="project" value="InterPro"/>
</dbReference>
<dbReference type="GO" id="GO:0016787">
    <property type="term" value="F:hydrolase activity"/>
    <property type="evidence" value="ECO:0007669"/>
    <property type="project" value="UniProtKB-KW"/>
</dbReference>
<dbReference type="Pfam" id="PF07927">
    <property type="entry name" value="HicA_toxin"/>
    <property type="match status" value="1"/>
</dbReference>
<evidence type="ECO:0000313" key="9">
    <source>
        <dbReference type="Proteomes" id="UP000034265"/>
    </source>
</evidence>
<accession>A0A0G1TSW2</accession>
<proteinExistence type="inferred from homology"/>
<sequence>MPKLPQVKPKELVRLLEKRGFVARKTKSGHVFFQHPGGRTTIVSIHNKPLAKGTLSGILKQTGISVDELIDEI</sequence>
<evidence type="ECO:0000256" key="7">
    <source>
        <dbReference type="ARBA" id="ARBA00023016"/>
    </source>
</evidence>
<dbReference type="GO" id="GO:0004519">
    <property type="term" value="F:endonuclease activity"/>
    <property type="evidence" value="ECO:0007669"/>
    <property type="project" value="UniProtKB-KW"/>
</dbReference>
<evidence type="ECO:0000256" key="4">
    <source>
        <dbReference type="ARBA" id="ARBA00022759"/>
    </source>
</evidence>
<dbReference type="SUPFAM" id="SSF54786">
    <property type="entry name" value="YcfA/nrd intein domain"/>
    <property type="match status" value="1"/>
</dbReference>
<keyword evidence="7" id="KW-0346">Stress response</keyword>
<dbReference type="EMBL" id="LCOT01000002">
    <property type="protein sequence ID" value="KKU84859.1"/>
    <property type="molecule type" value="Genomic_DNA"/>
</dbReference>
<evidence type="ECO:0000256" key="3">
    <source>
        <dbReference type="ARBA" id="ARBA00022722"/>
    </source>
</evidence>
<dbReference type="AlphaFoldDB" id="A0A0G1TSW2"/>
<dbReference type="Gene3D" id="3.30.920.30">
    <property type="entry name" value="Hypothetical protein"/>
    <property type="match status" value="1"/>
</dbReference>
<keyword evidence="6" id="KW-0694">RNA-binding</keyword>